<dbReference type="PANTHER" id="PTHR12526:SF636">
    <property type="entry name" value="BLL3647 PROTEIN"/>
    <property type="match status" value="1"/>
</dbReference>
<reference evidence="5" key="1">
    <citation type="journal article" date="2019" name="Int. J. Syst. Evol. Microbiol.">
        <title>The Global Catalogue of Microorganisms (GCM) 10K type strain sequencing project: providing services to taxonomists for standard genome sequencing and annotation.</title>
        <authorList>
            <consortium name="The Broad Institute Genomics Platform"/>
            <consortium name="The Broad Institute Genome Sequencing Center for Infectious Disease"/>
            <person name="Wu L."/>
            <person name="Ma J."/>
        </authorList>
    </citation>
    <scope>NUCLEOTIDE SEQUENCE [LARGE SCALE GENOMIC DNA]</scope>
    <source>
        <strain evidence="5">JCM 16544</strain>
    </source>
</reference>
<feature type="domain" description="Glycosyltransferase subfamily 4-like N-terminal" evidence="3">
    <location>
        <begin position="18"/>
        <end position="188"/>
    </location>
</feature>
<dbReference type="Proteomes" id="UP001501697">
    <property type="component" value="Unassembled WGS sequence"/>
</dbReference>
<sequence>MGGRMRVLFSFPHAIGASGIGWSAWNQVDGLVRRGHEVHVVAASLARPVPGARVTTTLAAGRVRIPHRAIGRDRAFRVHDLAARALLRRGDYDLVHLWPLGTGATAREASTRGIPALREAPNTHTAHAWRVVGAEVDRLGLGEITTAHTADPVHLAMEEAEWEAATGILVPSDAVAESFAAAGFDRRRLLRHRYGYRPGTRRMHPRAVADPGGLRAVYVGLGEPRKGLHHALDAWLGSEASLTGTFTVVGRLLEPYRAHLADRLDHPSVRVVGFSSAVDAVLAAADVLVLPTIEEGSALVTYEAQGAGCVPLVSAAAGAVLDHGVEGYVHDPGDVAVLRDQLDLLAGDRGQLARMSEACLRHAPSLTWDAAAAALEDCYERAVVLAAGGSAPHDVFDPEETDRAVAV</sequence>
<dbReference type="SUPFAM" id="SSF53756">
    <property type="entry name" value="UDP-Glycosyltransferase/glycogen phosphorylase"/>
    <property type="match status" value="1"/>
</dbReference>
<evidence type="ECO:0000256" key="2">
    <source>
        <dbReference type="ARBA" id="ARBA00022679"/>
    </source>
</evidence>
<dbReference type="Gene3D" id="3.40.50.2000">
    <property type="entry name" value="Glycogen Phosphorylase B"/>
    <property type="match status" value="2"/>
</dbReference>
<accession>A0ABP7AIZ6</accession>
<dbReference type="CDD" id="cd03801">
    <property type="entry name" value="GT4_PimA-like"/>
    <property type="match status" value="1"/>
</dbReference>
<dbReference type="EMBL" id="BAAAYU010000005">
    <property type="protein sequence ID" value="GAA3633366.1"/>
    <property type="molecule type" value="Genomic_DNA"/>
</dbReference>
<dbReference type="PANTHER" id="PTHR12526">
    <property type="entry name" value="GLYCOSYLTRANSFERASE"/>
    <property type="match status" value="1"/>
</dbReference>
<keyword evidence="2" id="KW-0808">Transferase</keyword>
<dbReference type="Pfam" id="PF13439">
    <property type="entry name" value="Glyco_transf_4"/>
    <property type="match status" value="1"/>
</dbReference>
<comment type="caution">
    <text evidence="4">The sequence shown here is derived from an EMBL/GenBank/DDBJ whole genome shotgun (WGS) entry which is preliminary data.</text>
</comment>
<keyword evidence="5" id="KW-1185">Reference proteome</keyword>
<proteinExistence type="predicted"/>
<organism evidence="4 5">
    <name type="scientific">Microbacterium awajiense</name>
    <dbReference type="NCBI Taxonomy" id="415214"/>
    <lineage>
        <taxon>Bacteria</taxon>
        <taxon>Bacillati</taxon>
        <taxon>Actinomycetota</taxon>
        <taxon>Actinomycetes</taxon>
        <taxon>Micrococcales</taxon>
        <taxon>Microbacteriaceae</taxon>
        <taxon>Microbacterium</taxon>
    </lineage>
</organism>
<gene>
    <name evidence="4" type="ORF">GCM10022200_15590</name>
</gene>
<name>A0ABP7AIZ6_9MICO</name>
<evidence type="ECO:0000313" key="4">
    <source>
        <dbReference type="EMBL" id="GAA3633366.1"/>
    </source>
</evidence>
<evidence type="ECO:0000313" key="5">
    <source>
        <dbReference type="Proteomes" id="UP001501697"/>
    </source>
</evidence>
<protein>
    <recommendedName>
        <fullName evidence="3">Glycosyltransferase subfamily 4-like N-terminal domain-containing protein</fullName>
    </recommendedName>
</protein>
<keyword evidence="1" id="KW-0328">Glycosyltransferase</keyword>
<dbReference type="InterPro" id="IPR028098">
    <property type="entry name" value="Glyco_trans_4-like_N"/>
</dbReference>
<evidence type="ECO:0000256" key="1">
    <source>
        <dbReference type="ARBA" id="ARBA00022676"/>
    </source>
</evidence>
<evidence type="ECO:0000259" key="3">
    <source>
        <dbReference type="Pfam" id="PF13439"/>
    </source>
</evidence>
<dbReference type="Pfam" id="PF13692">
    <property type="entry name" value="Glyco_trans_1_4"/>
    <property type="match status" value="1"/>
</dbReference>